<feature type="signal peptide" evidence="12">
    <location>
        <begin position="1"/>
        <end position="24"/>
    </location>
</feature>
<keyword evidence="3" id="KW-1003">Cell membrane</keyword>
<evidence type="ECO:0000256" key="4">
    <source>
        <dbReference type="ARBA" id="ARBA00022614"/>
    </source>
</evidence>
<evidence type="ECO:0000256" key="2">
    <source>
        <dbReference type="ARBA" id="ARBA00009592"/>
    </source>
</evidence>
<dbReference type="SMART" id="SM00369">
    <property type="entry name" value="LRR_TYP"/>
    <property type="match status" value="9"/>
</dbReference>
<protein>
    <recommendedName>
        <fullName evidence="13">Leucine-rich repeat-containing N-terminal plant-type domain-containing protein</fullName>
    </recommendedName>
</protein>
<dbReference type="Pfam" id="PF08263">
    <property type="entry name" value="LRRNT_2"/>
    <property type="match status" value="1"/>
</dbReference>
<dbReference type="GO" id="GO:0006952">
    <property type="term" value="P:defense response"/>
    <property type="evidence" value="ECO:0007669"/>
    <property type="project" value="UniProtKB-ARBA"/>
</dbReference>
<dbReference type="STRING" id="49390.A0A068V4N5"/>
<dbReference type="GO" id="GO:0005886">
    <property type="term" value="C:plasma membrane"/>
    <property type="evidence" value="ECO:0007669"/>
    <property type="project" value="UniProtKB-SubCell"/>
</dbReference>
<evidence type="ECO:0000256" key="3">
    <source>
        <dbReference type="ARBA" id="ARBA00022475"/>
    </source>
</evidence>
<dbReference type="FunFam" id="3.80.10.10:FF:000095">
    <property type="entry name" value="LRR receptor-like serine/threonine-protein kinase GSO1"/>
    <property type="match status" value="2"/>
</dbReference>
<evidence type="ECO:0000313" key="14">
    <source>
        <dbReference type="EMBL" id="CDP15700.1"/>
    </source>
</evidence>
<dbReference type="PANTHER" id="PTHR48061:SF38">
    <property type="entry name" value="SERINE_THREONINE-PROTEIN KINASE BRI1"/>
    <property type="match status" value="1"/>
</dbReference>
<keyword evidence="15" id="KW-1185">Reference proteome</keyword>
<keyword evidence="9 11" id="KW-0472">Membrane</keyword>
<dbReference type="FunFam" id="3.80.10.10:FF:000111">
    <property type="entry name" value="LRR receptor-like serine/threonine-protein kinase ERECTA"/>
    <property type="match status" value="1"/>
</dbReference>
<dbReference type="Gramene" id="CDP15700">
    <property type="protein sequence ID" value="CDP15700"/>
    <property type="gene ID" value="GSCOC_T00015692001"/>
</dbReference>
<keyword evidence="10" id="KW-0325">Glycoprotein</keyword>
<keyword evidence="4" id="KW-0433">Leucine-rich repeat</keyword>
<organism evidence="14 15">
    <name type="scientific">Coffea canephora</name>
    <name type="common">Robusta coffee</name>
    <dbReference type="NCBI Taxonomy" id="49390"/>
    <lineage>
        <taxon>Eukaryota</taxon>
        <taxon>Viridiplantae</taxon>
        <taxon>Streptophyta</taxon>
        <taxon>Embryophyta</taxon>
        <taxon>Tracheophyta</taxon>
        <taxon>Spermatophyta</taxon>
        <taxon>Magnoliopsida</taxon>
        <taxon>eudicotyledons</taxon>
        <taxon>Gunneridae</taxon>
        <taxon>Pentapetalae</taxon>
        <taxon>asterids</taxon>
        <taxon>lamiids</taxon>
        <taxon>Gentianales</taxon>
        <taxon>Rubiaceae</taxon>
        <taxon>Ixoroideae</taxon>
        <taxon>Gardenieae complex</taxon>
        <taxon>Bertiereae - Coffeeae clade</taxon>
        <taxon>Coffeeae</taxon>
        <taxon>Coffea</taxon>
    </lineage>
</organism>
<dbReference type="AlphaFoldDB" id="A0A068V4N5"/>
<dbReference type="PANTHER" id="PTHR48061">
    <property type="entry name" value="LEUCINE-RICH REPEAT RECEPTOR PROTEIN KINASE EMS1-LIKE-RELATED"/>
    <property type="match status" value="1"/>
</dbReference>
<dbReference type="SUPFAM" id="SSF52058">
    <property type="entry name" value="L domain-like"/>
    <property type="match status" value="2"/>
</dbReference>
<dbReference type="InterPro" id="IPR032675">
    <property type="entry name" value="LRR_dom_sf"/>
</dbReference>
<comment type="similarity">
    <text evidence="2">Belongs to the RLP family.</text>
</comment>
<evidence type="ECO:0000256" key="9">
    <source>
        <dbReference type="ARBA" id="ARBA00023136"/>
    </source>
</evidence>
<evidence type="ECO:0000256" key="12">
    <source>
        <dbReference type="SAM" id="SignalP"/>
    </source>
</evidence>
<evidence type="ECO:0000256" key="1">
    <source>
        <dbReference type="ARBA" id="ARBA00004251"/>
    </source>
</evidence>
<dbReference type="Proteomes" id="UP000295252">
    <property type="component" value="Chromosome IX"/>
</dbReference>
<dbReference type="InParanoid" id="A0A068V4N5"/>
<evidence type="ECO:0000259" key="13">
    <source>
        <dbReference type="Pfam" id="PF08263"/>
    </source>
</evidence>
<evidence type="ECO:0000256" key="8">
    <source>
        <dbReference type="ARBA" id="ARBA00022989"/>
    </source>
</evidence>
<dbReference type="InterPro" id="IPR013210">
    <property type="entry name" value="LRR_N_plant-typ"/>
</dbReference>
<dbReference type="Pfam" id="PF00560">
    <property type="entry name" value="LRR_1"/>
    <property type="match status" value="9"/>
</dbReference>
<keyword evidence="6 12" id="KW-0732">Signal</keyword>
<dbReference type="InterPro" id="IPR046956">
    <property type="entry name" value="RLP23-like"/>
</dbReference>
<dbReference type="EMBL" id="HG739188">
    <property type="protein sequence ID" value="CDP15700.1"/>
    <property type="molecule type" value="Genomic_DNA"/>
</dbReference>
<dbReference type="InterPro" id="IPR003591">
    <property type="entry name" value="Leu-rich_rpt_typical-subtyp"/>
</dbReference>
<dbReference type="PhylomeDB" id="A0A068V4N5"/>
<dbReference type="SUPFAM" id="SSF52047">
    <property type="entry name" value="RNI-like"/>
    <property type="match status" value="1"/>
</dbReference>
<dbReference type="SMR" id="A0A068V4N5"/>
<dbReference type="Pfam" id="PF13516">
    <property type="entry name" value="LRR_6"/>
    <property type="match status" value="1"/>
</dbReference>
<keyword evidence="5 11" id="KW-0812">Transmembrane</keyword>
<keyword evidence="7" id="KW-0677">Repeat</keyword>
<gene>
    <name evidence="14" type="ORF">GSCOC_T00015692001</name>
</gene>
<dbReference type="GO" id="GO:0051707">
    <property type="term" value="P:response to other organism"/>
    <property type="evidence" value="ECO:0007669"/>
    <property type="project" value="UniProtKB-ARBA"/>
</dbReference>
<dbReference type="InterPro" id="IPR001611">
    <property type="entry name" value="Leu-rich_rpt"/>
</dbReference>
<evidence type="ECO:0000256" key="6">
    <source>
        <dbReference type="ARBA" id="ARBA00022729"/>
    </source>
</evidence>
<name>A0A068V4N5_COFCA</name>
<dbReference type="Gene3D" id="3.80.10.10">
    <property type="entry name" value="Ribonuclease Inhibitor"/>
    <property type="match status" value="3"/>
</dbReference>
<feature type="transmembrane region" description="Helical" evidence="11">
    <location>
        <begin position="890"/>
        <end position="909"/>
    </location>
</feature>
<sequence length="938" mass="104958">MKRQITVFSALLFFFLLHPQEVICFTFLGDHLCRHDDALALLQFKEMFSISTYASCDHSYPKTTRWKADTDCCNWDGVTCHNVTGRVIGLDLSCGQLQGVIHRNSTLFHLFHLRRLNLAFNDFTGSRISHRFGSLKSLTHLNLSYSNFQGEVVSEISHLSNLISLDLSANDLLRYEPSNFEAMLQNLTHLRELSLSYVNISSDLRVNFSSSLTYLDLSYTKITGNLPSNAFHLPNMQVLLLGGNENLTVSLSKLNCSISYSLKQLDLSRTSFSTALPNSIGCIGSLNSLNLGYSQISGVIPESIGNLTQLTELFLDGNYLLGKIPNKFSISQKISTLSLGHNLLSGKFPKSLLNLMHLDFLDLSSNQLTGEIGDFKNRLLSEIRLQNNQLTGSIPPSIFTIPTLSHLDLSANHFNGVGQDLFVDFNQLQKNPLQTEAPWHTTNNVSISYPDFAYLGLSSCQIKEFPEFLRNSESLVFLDLSNNTIHGEIPSWFMSKTFDKLFYLNLSHNFLTSTIDQLPVASSMVYLDVSSNSLQGQIPSSICDSNNLGILDLSNNNLSGLIPQCLGNFSQNLDIMDLGNNRLFGTMPTTFSKGNSLRFLMLNDNQLQGPLPQSLAHCQDLELLDLGNNKIDDKFPIWLEILSNLEVLVLKSNQFHGTIGSCQTKSPFPRLRIIDASHNELTGSLPEDIISNFNAMKSSKHQQKELVQYMTGESFGVYYYIHSVGLFIKGAEYSLERVLIAQTVIDFSGNRFEGQIPEIIGFLHSLQTLTLSLNNFSGGIPRALGNLSMLESLDLSWNQLEGTIPRELVNLDFLGFLNLSENHLVGPIPRGRHFDTFGDDSYRGNLDLCGFPLTKDCGDTEAPPPATPWEAEEQYDDSEFFDGFTWKAVLLGYGCGLVLGLVMGGLIFLTGKPRWFVLIVEESFKPRRRPRKWIHIRT</sequence>
<accession>A0A068V4N5</accession>
<dbReference type="OMA" id="VIDEHIH"/>
<proteinExistence type="inferred from homology"/>
<evidence type="ECO:0000256" key="5">
    <source>
        <dbReference type="ARBA" id="ARBA00022692"/>
    </source>
</evidence>
<feature type="domain" description="Leucine-rich repeat-containing N-terminal plant-type" evidence="13">
    <location>
        <begin position="35"/>
        <end position="80"/>
    </location>
</feature>
<evidence type="ECO:0000313" key="15">
    <source>
        <dbReference type="Proteomes" id="UP000295252"/>
    </source>
</evidence>
<keyword evidence="8 11" id="KW-1133">Transmembrane helix</keyword>
<dbReference type="PRINTS" id="PR00019">
    <property type="entry name" value="LEURICHRPT"/>
</dbReference>
<comment type="subcellular location">
    <subcellularLocation>
        <location evidence="1">Cell membrane</location>
        <topology evidence="1">Single-pass type I membrane protein</topology>
    </subcellularLocation>
</comment>
<dbReference type="Pfam" id="PF13855">
    <property type="entry name" value="LRR_8"/>
    <property type="match status" value="2"/>
</dbReference>
<dbReference type="OrthoDB" id="676979at2759"/>
<evidence type="ECO:0000256" key="7">
    <source>
        <dbReference type="ARBA" id="ARBA00022737"/>
    </source>
</evidence>
<feature type="chain" id="PRO_5001658550" description="Leucine-rich repeat-containing N-terminal plant-type domain-containing protein" evidence="12">
    <location>
        <begin position="25"/>
        <end position="938"/>
    </location>
</feature>
<evidence type="ECO:0000256" key="11">
    <source>
        <dbReference type="SAM" id="Phobius"/>
    </source>
</evidence>
<reference evidence="15" key="1">
    <citation type="journal article" date="2014" name="Science">
        <title>The coffee genome provides insight into the convergent evolution of caffeine biosynthesis.</title>
        <authorList>
            <person name="Denoeud F."/>
            <person name="Carretero-Paulet L."/>
            <person name="Dereeper A."/>
            <person name="Droc G."/>
            <person name="Guyot R."/>
            <person name="Pietrella M."/>
            <person name="Zheng C."/>
            <person name="Alberti A."/>
            <person name="Anthony F."/>
            <person name="Aprea G."/>
            <person name="Aury J.M."/>
            <person name="Bento P."/>
            <person name="Bernard M."/>
            <person name="Bocs S."/>
            <person name="Campa C."/>
            <person name="Cenci A."/>
            <person name="Combes M.C."/>
            <person name="Crouzillat D."/>
            <person name="Da Silva C."/>
            <person name="Daddiego L."/>
            <person name="De Bellis F."/>
            <person name="Dussert S."/>
            <person name="Garsmeur O."/>
            <person name="Gayraud T."/>
            <person name="Guignon V."/>
            <person name="Jahn K."/>
            <person name="Jamilloux V."/>
            <person name="Joet T."/>
            <person name="Labadie K."/>
            <person name="Lan T."/>
            <person name="Leclercq J."/>
            <person name="Lepelley M."/>
            <person name="Leroy T."/>
            <person name="Li L.T."/>
            <person name="Librado P."/>
            <person name="Lopez L."/>
            <person name="Munoz A."/>
            <person name="Noel B."/>
            <person name="Pallavicini A."/>
            <person name="Perrotta G."/>
            <person name="Poncet V."/>
            <person name="Pot D."/>
            <person name="Priyono X."/>
            <person name="Rigoreau M."/>
            <person name="Rouard M."/>
            <person name="Rozas J."/>
            <person name="Tranchant-Dubreuil C."/>
            <person name="VanBuren R."/>
            <person name="Zhang Q."/>
            <person name="Andrade A.C."/>
            <person name="Argout X."/>
            <person name="Bertrand B."/>
            <person name="de Kochko A."/>
            <person name="Graziosi G."/>
            <person name="Henry R.J."/>
            <person name="Jayarama X."/>
            <person name="Ming R."/>
            <person name="Nagai C."/>
            <person name="Rounsley S."/>
            <person name="Sankoff D."/>
            <person name="Giuliano G."/>
            <person name="Albert V.A."/>
            <person name="Wincker P."/>
            <person name="Lashermes P."/>
        </authorList>
    </citation>
    <scope>NUCLEOTIDE SEQUENCE [LARGE SCALE GENOMIC DNA]</scope>
    <source>
        <strain evidence="15">cv. DH200-94</strain>
    </source>
</reference>
<evidence type="ECO:0000256" key="10">
    <source>
        <dbReference type="ARBA" id="ARBA00023180"/>
    </source>
</evidence>
<dbReference type="FunCoup" id="A0A068V4N5">
    <property type="interactions" value="495"/>
</dbReference>